<dbReference type="CDD" id="cd09276">
    <property type="entry name" value="Rnase_HI_RT_non_LTR"/>
    <property type="match status" value="1"/>
</dbReference>
<gene>
    <name evidence="3 4" type="primary">LOC118878762</name>
</gene>
<dbReference type="InterPro" id="IPR036397">
    <property type="entry name" value="RNaseH_sf"/>
</dbReference>
<dbReference type="InterPro" id="IPR012337">
    <property type="entry name" value="RNaseH-like_sf"/>
</dbReference>
<accession>A0ABM4TWR7</accession>
<organism evidence="2 3">
    <name type="scientific">Drosophila suzukii</name>
    <name type="common">Spotted-wing drosophila fruit fly</name>
    <dbReference type="NCBI Taxonomy" id="28584"/>
    <lineage>
        <taxon>Eukaryota</taxon>
        <taxon>Metazoa</taxon>
        <taxon>Ecdysozoa</taxon>
        <taxon>Arthropoda</taxon>
        <taxon>Hexapoda</taxon>
        <taxon>Insecta</taxon>
        <taxon>Pterygota</taxon>
        <taxon>Neoptera</taxon>
        <taxon>Endopterygota</taxon>
        <taxon>Diptera</taxon>
        <taxon>Brachycera</taxon>
        <taxon>Muscomorpha</taxon>
        <taxon>Ephydroidea</taxon>
        <taxon>Drosophilidae</taxon>
        <taxon>Drosophila</taxon>
        <taxon>Sophophora</taxon>
    </lineage>
</organism>
<dbReference type="Pfam" id="PF00075">
    <property type="entry name" value="RNase_H"/>
    <property type="match status" value="1"/>
</dbReference>
<dbReference type="InterPro" id="IPR002156">
    <property type="entry name" value="RNaseH_domain"/>
</dbReference>
<evidence type="ECO:0000313" key="3">
    <source>
        <dbReference type="RefSeq" id="XP_070854388.1"/>
    </source>
</evidence>
<dbReference type="GeneID" id="118878762"/>
<reference evidence="2 3" key="1">
    <citation type="submission" date="2025-05" db="UniProtKB">
        <authorList>
            <consortium name="RefSeq"/>
        </authorList>
    </citation>
    <scope>NUCLEOTIDE SEQUENCE [LARGE SCALE GENOMIC DNA]</scope>
</reference>
<keyword evidence="2" id="KW-1185">Reference proteome</keyword>
<evidence type="ECO:0000313" key="4">
    <source>
        <dbReference type="RefSeq" id="XP_070854389.1"/>
    </source>
</evidence>
<dbReference type="RefSeq" id="XP_070854389.1">
    <property type="nucleotide sequence ID" value="XM_070998288.1"/>
</dbReference>
<name>A0ABM4TWR7_DROSZ</name>
<dbReference type="Proteomes" id="UP001652628">
    <property type="component" value="Chromosome 2"/>
</dbReference>
<feature type="domain" description="RNase H type-1" evidence="1">
    <location>
        <begin position="20"/>
        <end position="148"/>
    </location>
</feature>
<evidence type="ECO:0000313" key="2">
    <source>
        <dbReference type="Proteomes" id="UP001652628"/>
    </source>
</evidence>
<dbReference type="PROSITE" id="PS50879">
    <property type="entry name" value="RNASE_H_1"/>
    <property type="match status" value="1"/>
</dbReference>
<protein>
    <submittedName>
        <fullName evidence="3 4">Uncharacterized protein isoform X1</fullName>
    </submittedName>
</protein>
<sequence length="339" mass="38917">MANETIILSLFKEKIRGLTSKNMEIIFTDGSVSENFTVSAFVHLNSNSIKSFYTDKKLSSLTAELTVLEKAIDFGTSKKFSKIAILTDSLGAIQTIKNANSKNCISQCILKKVIKNPTLLSIEFHHIPSHSNIWENDLADSAAKNSGINGSFAPVRWTLKDAINHMFAQIKQDWEREYSLFSLERNKGYSLLSPNTTSKPWFKNKEDLFNRIETKTLNRILSGHAFDKYTLSKRKVYDNALCDSCNVNEDISHILINCSKYTPTRQNYPTLLKYNDIYRLLGNEPIENWTLITGFIRAAHINIYYNTLHTAHLIHYSTIHAYTNSQNCYELLFCRWQCR</sequence>
<dbReference type="Gene3D" id="3.30.420.10">
    <property type="entry name" value="Ribonuclease H-like superfamily/Ribonuclease H"/>
    <property type="match status" value="1"/>
</dbReference>
<dbReference type="SUPFAM" id="SSF53098">
    <property type="entry name" value="Ribonuclease H-like"/>
    <property type="match status" value="1"/>
</dbReference>
<dbReference type="RefSeq" id="XP_070854388.1">
    <property type="nucleotide sequence ID" value="XM_070998287.1"/>
</dbReference>
<evidence type="ECO:0000259" key="1">
    <source>
        <dbReference type="PROSITE" id="PS50879"/>
    </source>
</evidence>
<proteinExistence type="predicted"/>